<accession>A0A8G1UIK5</accession>
<protein>
    <submittedName>
        <fullName evidence="2">Uncharacterized protein</fullName>
    </submittedName>
</protein>
<evidence type="ECO:0000256" key="1">
    <source>
        <dbReference type="SAM" id="MobiDB-lite"/>
    </source>
</evidence>
<sequence length="106" mass="11791">MTGGVPPPSHPLHTPVPERTHPPAPPRPRRAYPGRVKSADTEFSGGPLDGRVLPVLLGMMHSVPKVYRVPVPAHGDTPATVLVYRRAKEYGPKGRYRWRYEYDTDA</sequence>
<reference evidence="2 3" key="1">
    <citation type="submission" date="2018-11" db="EMBL/GenBank/DDBJ databases">
        <title>Sequencing the genomes of 1000 actinobacteria strains.</title>
        <authorList>
            <person name="Klenk H.-P."/>
        </authorList>
    </citation>
    <scope>NUCLEOTIDE SEQUENCE [LARGE SCALE GENOMIC DNA]</scope>
    <source>
        <strain evidence="2 3">DSM 44780</strain>
    </source>
</reference>
<dbReference type="Proteomes" id="UP000267408">
    <property type="component" value="Unassembled WGS sequence"/>
</dbReference>
<proteinExistence type="predicted"/>
<name>A0A8G1UIK5_9ACTN</name>
<organism evidence="2 3">
    <name type="scientific">Kitasatospora cineracea</name>
    <dbReference type="NCBI Taxonomy" id="88074"/>
    <lineage>
        <taxon>Bacteria</taxon>
        <taxon>Bacillati</taxon>
        <taxon>Actinomycetota</taxon>
        <taxon>Actinomycetes</taxon>
        <taxon>Kitasatosporales</taxon>
        <taxon>Streptomycetaceae</taxon>
        <taxon>Kitasatospora</taxon>
    </lineage>
</organism>
<feature type="region of interest" description="Disordered" evidence="1">
    <location>
        <begin position="1"/>
        <end position="48"/>
    </location>
</feature>
<comment type="caution">
    <text evidence="2">The sequence shown here is derived from an EMBL/GenBank/DDBJ whole genome shotgun (WGS) entry which is preliminary data.</text>
</comment>
<evidence type="ECO:0000313" key="2">
    <source>
        <dbReference type="EMBL" id="ROR44622.1"/>
    </source>
</evidence>
<dbReference type="EMBL" id="RJVJ01000001">
    <property type="protein sequence ID" value="ROR44622.1"/>
    <property type="molecule type" value="Genomic_DNA"/>
</dbReference>
<evidence type="ECO:0000313" key="3">
    <source>
        <dbReference type="Proteomes" id="UP000267408"/>
    </source>
</evidence>
<feature type="compositionally biased region" description="Pro residues" evidence="1">
    <location>
        <begin position="1"/>
        <end position="10"/>
    </location>
</feature>
<gene>
    <name evidence="2" type="ORF">EDD39_2827</name>
</gene>
<dbReference type="AlphaFoldDB" id="A0A8G1UIK5"/>